<dbReference type="GO" id="GO:0016020">
    <property type="term" value="C:membrane"/>
    <property type="evidence" value="ECO:0007669"/>
    <property type="project" value="UniProtKB-SubCell"/>
</dbReference>
<name>A0A444UUP1_ACIRT</name>
<dbReference type="Pfam" id="PF14724">
    <property type="entry name" value="mit_SMPDase"/>
    <property type="match status" value="2"/>
</dbReference>
<dbReference type="EMBL" id="SCEB01007495">
    <property type="protein sequence ID" value="RXM91883.1"/>
    <property type="molecule type" value="Genomic_DNA"/>
</dbReference>
<evidence type="ECO:0000259" key="5">
    <source>
        <dbReference type="Pfam" id="PF14917"/>
    </source>
</evidence>
<keyword evidence="2" id="KW-0812">Transmembrane</keyword>
<comment type="caution">
    <text evidence="6">The sequence shown here is derived from an EMBL/GenBank/DDBJ whole genome shotgun (WGS) entry which is preliminary data.</text>
</comment>
<gene>
    <name evidence="6" type="ORF">EOD39_20712</name>
</gene>
<accession>A0A444UUP1</accession>
<dbReference type="InterPro" id="IPR024129">
    <property type="entry name" value="Sphingomy_SMPD4"/>
</dbReference>
<dbReference type="GO" id="GO:0046513">
    <property type="term" value="P:ceramide biosynthetic process"/>
    <property type="evidence" value="ECO:0007669"/>
    <property type="project" value="TreeGrafter"/>
</dbReference>
<dbReference type="GO" id="GO:0046475">
    <property type="term" value="P:glycerophospholipid catabolic process"/>
    <property type="evidence" value="ECO:0007669"/>
    <property type="project" value="TreeGrafter"/>
</dbReference>
<evidence type="ECO:0000256" key="2">
    <source>
        <dbReference type="ARBA" id="ARBA00022692"/>
    </source>
</evidence>
<dbReference type="PANTHER" id="PTHR12988">
    <property type="entry name" value="SPHINGOMYELIN PHOSPHODIESTERASE 4"/>
    <property type="match status" value="1"/>
</dbReference>
<sequence>QELHLLFTWLVESVFGSLDGSIVGWNVRFVQARTNEYNTIVEFLDPSGPMMKLVYKLHAEEYKYDFPISYLPSYLPGQHFSPSDSAYFVLVDGYLKYFLPTEGNVPPSLVPVVRGTVSPPPPRSPIVPFTGYGVHHTSLLKRHISHQPSMNADPAAQEIWRSETILQVFVEMWLHHYSLEMYQKMQCPQVKVLETWLSYLQPWRYTPEKQSPHMDNQDRTVPDKWAAFVQENLLMYTKLFQGFLNRTIRTDLVNPKNALMVFRVAKVFAQPNLSEMIQKGEQLFLEPEHVLHHRQHRFLTPSLGGSFLSSRQPFITDSVFKVKSHVYSLEGQDCQYKQMFGAEVRNTVLRLSQLIAQAKQTAKSISDHSAEEAANQSFLSWFGFGSSDLNTSYVGNDIDYMGLDSIKKTDEYLDRTLDYICQIFKLNSAQLSQLMVSFVSTQDDGGSKQLPDCIQEANGLLLTDLGRLQMINGLRKFDIDYQGDPELQPIRSYESAVLVRLLYPLSSLINERVLRLSQLIAQAKQTAKSISDHSAEEAANQSFLSWFGFESSDLNTSYLGNDIDYMGLDSIKKTDEYLDRTLDYICQIFKLNSAQLSQLMVSFVSTQDDGGSKQLPDCIQEANGLLLTDLGRLQMINGLRKFDIDYQGDPELQPIRSYESAVLVRLLYRLSSLINERILRLKSVLKDIIYKNKLTPETYILTKACLAHHRAEAPLAFSERVILPALKQTIGNSFAERQKRTQALQKSRIRRAVL</sequence>
<keyword evidence="7" id="KW-1185">Reference proteome</keyword>
<evidence type="ECO:0000256" key="4">
    <source>
        <dbReference type="ARBA" id="ARBA00023136"/>
    </source>
</evidence>
<feature type="domain" description="Coiled coil protein 74 C-terminal" evidence="5">
    <location>
        <begin position="711"/>
        <end position="751"/>
    </location>
</feature>
<dbReference type="GO" id="GO:0006685">
    <property type="term" value="P:sphingomyelin catabolic process"/>
    <property type="evidence" value="ECO:0007669"/>
    <property type="project" value="TreeGrafter"/>
</dbReference>
<protein>
    <submittedName>
        <fullName evidence="6">Sphingomyelin phosphodiesterase 4</fullName>
    </submittedName>
</protein>
<dbReference type="Proteomes" id="UP000289886">
    <property type="component" value="Unassembled WGS sequence"/>
</dbReference>
<evidence type="ECO:0000256" key="3">
    <source>
        <dbReference type="ARBA" id="ARBA00022989"/>
    </source>
</evidence>
<evidence type="ECO:0000256" key="1">
    <source>
        <dbReference type="ARBA" id="ARBA00004167"/>
    </source>
</evidence>
<dbReference type="InterPro" id="IPR029422">
    <property type="entry name" value="CCDC74_C"/>
</dbReference>
<dbReference type="AlphaFoldDB" id="A0A444UUP1"/>
<dbReference type="PANTHER" id="PTHR12988:SF6">
    <property type="entry name" value="SPHINGOMYELIN PHOSPHODIESTERASE 4"/>
    <property type="match status" value="1"/>
</dbReference>
<proteinExistence type="predicted"/>
<keyword evidence="3" id="KW-1133">Transmembrane helix</keyword>
<comment type="subcellular location">
    <subcellularLocation>
        <location evidence="1">Membrane</location>
        <topology evidence="1">Single-pass membrane protein</topology>
    </subcellularLocation>
</comment>
<evidence type="ECO:0000313" key="7">
    <source>
        <dbReference type="Proteomes" id="UP000289886"/>
    </source>
</evidence>
<organism evidence="6 7">
    <name type="scientific">Acipenser ruthenus</name>
    <name type="common">Sterlet sturgeon</name>
    <dbReference type="NCBI Taxonomy" id="7906"/>
    <lineage>
        <taxon>Eukaryota</taxon>
        <taxon>Metazoa</taxon>
        <taxon>Chordata</taxon>
        <taxon>Craniata</taxon>
        <taxon>Vertebrata</taxon>
        <taxon>Euteleostomi</taxon>
        <taxon>Actinopterygii</taxon>
        <taxon>Chondrostei</taxon>
        <taxon>Acipenseriformes</taxon>
        <taxon>Acipenseridae</taxon>
        <taxon>Acipenser</taxon>
    </lineage>
</organism>
<reference evidence="6 7" key="1">
    <citation type="submission" date="2019-01" db="EMBL/GenBank/DDBJ databases">
        <title>Draft Genome and Complete Hox-Cluster Characterization of the Sterlet Sturgeon (Acipenser ruthenus).</title>
        <authorList>
            <person name="Wei Q."/>
        </authorList>
    </citation>
    <scope>NUCLEOTIDE SEQUENCE [LARGE SCALE GENOMIC DNA]</scope>
    <source>
        <strain evidence="6">WHYD16114868_AA</strain>
        <tissue evidence="6">Blood</tissue>
    </source>
</reference>
<evidence type="ECO:0000313" key="6">
    <source>
        <dbReference type="EMBL" id="RXM91883.1"/>
    </source>
</evidence>
<dbReference type="GO" id="GO:0050290">
    <property type="term" value="F:sphingomyelin phosphodiesterase D activity"/>
    <property type="evidence" value="ECO:0007669"/>
    <property type="project" value="InterPro"/>
</dbReference>
<dbReference type="Pfam" id="PF14917">
    <property type="entry name" value="CCDC74_C"/>
    <property type="match status" value="1"/>
</dbReference>
<keyword evidence="4" id="KW-0472">Membrane</keyword>
<feature type="non-terminal residue" evidence="6">
    <location>
        <position position="1"/>
    </location>
</feature>